<dbReference type="PANTHER" id="PTHR43685:SF2">
    <property type="entry name" value="GLYCOSYLTRANSFERASE 2-LIKE DOMAIN-CONTAINING PROTEIN"/>
    <property type="match status" value="1"/>
</dbReference>
<dbReference type="InterPro" id="IPR029044">
    <property type="entry name" value="Nucleotide-diphossugar_trans"/>
</dbReference>
<evidence type="ECO:0000259" key="1">
    <source>
        <dbReference type="Pfam" id="PF00535"/>
    </source>
</evidence>
<dbReference type="SUPFAM" id="SSF53448">
    <property type="entry name" value="Nucleotide-diphospho-sugar transferases"/>
    <property type="match status" value="1"/>
</dbReference>
<organism evidence="2">
    <name type="scientific">Desulfobacca acetoxidans</name>
    <dbReference type="NCBI Taxonomy" id="60893"/>
    <lineage>
        <taxon>Bacteria</taxon>
        <taxon>Pseudomonadati</taxon>
        <taxon>Thermodesulfobacteriota</taxon>
        <taxon>Desulfobaccia</taxon>
        <taxon>Desulfobaccales</taxon>
        <taxon>Desulfobaccaceae</taxon>
        <taxon>Desulfobacca</taxon>
    </lineage>
</organism>
<comment type="caution">
    <text evidence="2">The sequence shown here is derived from an EMBL/GenBank/DDBJ whole genome shotgun (WGS) entry which is preliminary data.</text>
</comment>
<dbReference type="InterPro" id="IPR050834">
    <property type="entry name" value="Glycosyltransf_2"/>
</dbReference>
<keyword evidence="2" id="KW-0808">Transferase</keyword>
<dbReference type="GO" id="GO:0016740">
    <property type="term" value="F:transferase activity"/>
    <property type="evidence" value="ECO:0007669"/>
    <property type="project" value="UniProtKB-KW"/>
</dbReference>
<dbReference type="CDD" id="cd06433">
    <property type="entry name" value="GT_2_WfgS_like"/>
    <property type="match status" value="1"/>
</dbReference>
<dbReference type="SUPFAM" id="SSF53756">
    <property type="entry name" value="UDP-Glycosyltransferase/glycogen phosphorylase"/>
    <property type="match status" value="1"/>
</dbReference>
<dbReference type="Gene3D" id="3.90.550.10">
    <property type="entry name" value="Spore Coat Polysaccharide Biosynthesis Protein SpsA, Chain A"/>
    <property type="match status" value="1"/>
</dbReference>
<name>A0A7V6DNF7_9BACT</name>
<dbReference type="CDD" id="cd03801">
    <property type="entry name" value="GT4_PimA-like"/>
    <property type="match status" value="1"/>
</dbReference>
<feature type="domain" description="Glycosyltransferase 2-like" evidence="1">
    <location>
        <begin position="149"/>
        <end position="246"/>
    </location>
</feature>
<dbReference type="AlphaFoldDB" id="A0A7V6DNF7"/>
<accession>A0A7V6DNF7</accession>
<dbReference type="Pfam" id="PF00535">
    <property type="entry name" value="Glycos_transf_2"/>
    <property type="match status" value="1"/>
</dbReference>
<dbReference type="InterPro" id="IPR001173">
    <property type="entry name" value="Glyco_trans_2-like"/>
</dbReference>
<evidence type="ECO:0000313" key="2">
    <source>
        <dbReference type="EMBL" id="HHS28148.1"/>
    </source>
</evidence>
<gene>
    <name evidence="2" type="ORF">ENV52_00400</name>
</gene>
<dbReference type="EMBL" id="DTGR01000009">
    <property type="protein sequence ID" value="HHS28148.1"/>
    <property type="molecule type" value="Genomic_DNA"/>
</dbReference>
<sequence length="378" mass="41567">MSGMCVYRPSIPSGSSAGGAWESIWTTFRKNLCIGMILKFCGISVNKERPILPPSISGTWTGRLNEGWPWPRAMRAFPGRPSKKELLATYPKFDVLVLPSLTTPDSVEQFGAVLAEAMAWGVPVIGSNSGGIPETIGQAGIIVPEGDVPALARALASLIRQEYPRLEVIVVDGGSTDGTVELLEQSPVVSRFVSEPDEGQTQALNKGFRLATGEIFGWLNCDERYRPGTLRLVGEAFAEQPDLDILFGHLVVTDKFGRELGCLRQPAIHPRNYALYAAGLLYSEATFWKKELHGKTGELDEVLCRRYAMDVDWFGRLSLAVKSWRRLDACLSEFIEHEGRMTAAVPELPDIEWKIRQRLLKLAGGSAVCSQATVTSRD</sequence>
<reference evidence="2" key="1">
    <citation type="journal article" date="2020" name="mSystems">
        <title>Genome- and Community-Level Interaction Insights into Carbon Utilization and Element Cycling Functions of Hydrothermarchaeota in Hydrothermal Sediment.</title>
        <authorList>
            <person name="Zhou Z."/>
            <person name="Liu Y."/>
            <person name="Xu W."/>
            <person name="Pan J."/>
            <person name="Luo Z.H."/>
            <person name="Li M."/>
        </authorList>
    </citation>
    <scope>NUCLEOTIDE SEQUENCE [LARGE SCALE GENOMIC DNA]</scope>
    <source>
        <strain evidence="2">SpSt-767</strain>
    </source>
</reference>
<dbReference type="PANTHER" id="PTHR43685">
    <property type="entry name" value="GLYCOSYLTRANSFERASE"/>
    <property type="match status" value="1"/>
</dbReference>
<protein>
    <submittedName>
        <fullName evidence="2">Glycosyltransferase</fullName>
    </submittedName>
</protein>
<proteinExistence type="predicted"/>